<proteinExistence type="predicted"/>
<dbReference type="Proteomes" id="UP000193411">
    <property type="component" value="Unassembled WGS sequence"/>
</dbReference>
<dbReference type="SUPFAM" id="SSF53335">
    <property type="entry name" value="S-adenosyl-L-methionine-dependent methyltransferases"/>
    <property type="match status" value="1"/>
</dbReference>
<dbReference type="InterPro" id="IPR029063">
    <property type="entry name" value="SAM-dependent_MTases_sf"/>
</dbReference>
<keyword evidence="1" id="KW-0489">Methyltransferase</keyword>
<protein>
    <submittedName>
        <fullName evidence="1">Putative methyltransferase-domain-containing protein</fullName>
    </submittedName>
</protein>
<keyword evidence="1" id="KW-0808">Transferase</keyword>
<dbReference type="GO" id="GO:0008168">
    <property type="term" value="F:methyltransferase activity"/>
    <property type="evidence" value="ECO:0007669"/>
    <property type="project" value="UniProtKB-KW"/>
</dbReference>
<evidence type="ECO:0000313" key="2">
    <source>
        <dbReference type="Proteomes" id="UP000193411"/>
    </source>
</evidence>
<keyword evidence="2" id="KW-1185">Reference proteome</keyword>
<reference evidence="1 2" key="1">
    <citation type="submission" date="2016-07" db="EMBL/GenBank/DDBJ databases">
        <title>Pervasive Adenine N6-methylation of Active Genes in Fungi.</title>
        <authorList>
            <consortium name="DOE Joint Genome Institute"/>
            <person name="Mondo S.J."/>
            <person name="Dannebaum R.O."/>
            <person name="Kuo R.C."/>
            <person name="Labutti K."/>
            <person name="Haridas S."/>
            <person name="Kuo A."/>
            <person name="Salamov A."/>
            <person name="Ahrendt S.R."/>
            <person name="Lipzen A."/>
            <person name="Sullivan W."/>
            <person name="Andreopoulos W.B."/>
            <person name="Clum A."/>
            <person name="Lindquist E."/>
            <person name="Daum C."/>
            <person name="Ramamoorthy G.K."/>
            <person name="Gryganskyi A."/>
            <person name="Culley D."/>
            <person name="Magnuson J.K."/>
            <person name="James T.Y."/>
            <person name="O'Malley M.A."/>
            <person name="Stajich J.E."/>
            <person name="Spatafora J.W."/>
            <person name="Visel A."/>
            <person name="Grigoriev I.V."/>
        </authorList>
    </citation>
    <scope>NUCLEOTIDE SEQUENCE [LARGE SCALE GENOMIC DNA]</scope>
    <source>
        <strain evidence="1 2">PL171</strain>
    </source>
</reference>
<dbReference type="Pfam" id="PF10294">
    <property type="entry name" value="Methyltransf_16"/>
    <property type="match status" value="1"/>
</dbReference>
<gene>
    <name evidence="1" type="ORF">BCR44DRAFT_1424601</name>
</gene>
<accession>A0A1Y2I1V8</accession>
<dbReference type="CDD" id="cd02440">
    <property type="entry name" value="AdoMet_MTases"/>
    <property type="match status" value="1"/>
</dbReference>
<dbReference type="InterPro" id="IPR019410">
    <property type="entry name" value="Methyltransf_16"/>
</dbReference>
<dbReference type="STRING" id="765915.A0A1Y2I1V8"/>
<comment type="caution">
    <text evidence="1">The sequence shown here is derived from an EMBL/GenBank/DDBJ whole genome shotgun (WGS) entry which is preliminary data.</text>
</comment>
<evidence type="ECO:0000313" key="1">
    <source>
        <dbReference type="EMBL" id="ORZ40194.1"/>
    </source>
</evidence>
<dbReference type="EMBL" id="MCFL01000003">
    <property type="protein sequence ID" value="ORZ40194.1"/>
    <property type="molecule type" value="Genomic_DNA"/>
</dbReference>
<sequence length="234" mass="25996">MSHCPPLPHHRLPQVAMDSAHHHAQQLYQLSVGTFTLDLTEYTATDHHGTTVWPAGETLCHYFHTQIGPAKLKGKHILELGSGTGILAILLAKLGASVTATDMDAPIILDNIRANASRNGVRDLIQIEPHNWGCLPAPTIDPHLCGHEWDYVIAADCVYTLEPLPLLLDSIQRLAGFKTTVLIAMERRDPYVSDQCVARAKELGFDVTKIPRAKLNKQVAHESMEVFRLKKRRV</sequence>
<dbReference type="OrthoDB" id="194386at2759"/>
<organism evidence="1 2">
    <name type="scientific">Catenaria anguillulae PL171</name>
    <dbReference type="NCBI Taxonomy" id="765915"/>
    <lineage>
        <taxon>Eukaryota</taxon>
        <taxon>Fungi</taxon>
        <taxon>Fungi incertae sedis</taxon>
        <taxon>Blastocladiomycota</taxon>
        <taxon>Blastocladiomycetes</taxon>
        <taxon>Blastocladiales</taxon>
        <taxon>Catenariaceae</taxon>
        <taxon>Catenaria</taxon>
    </lineage>
</organism>
<dbReference type="Gene3D" id="3.40.50.150">
    <property type="entry name" value="Vaccinia Virus protein VP39"/>
    <property type="match status" value="1"/>
</dbReference>
<name>A0A1Y2I1V8_9FUNG</name>
<dbReference type="PANTHER" id="PTHR14614">
    <property type="entry name" value="HEPATOCELLULAR CARCINOMA-ASSOCIATED ANTIGEN"/>
    <property type="match status" value="1"/>
</dbReference>
<dbReference type="AlphaFoldDB" id="A0A1Y2I1V8"/>
<dbReference type="GO" id="GO:0032259">
    <property type="term" value="P:methylation"/>
    <property type="evidence" value="ECO:0007669"/>
    <property type="project" value="UniProtKB-KW"/>
</dbReference>